<dbReference type="GO" id="GO:0004673">
    <property type="term" value="F:protein histidine kinase activity"/>
    <property type="evidence" value="ECO:0007669"/>
    <property type="project" value="UniProtKB-EC"/>
</dbReference>
<dbReference type="EC" id="2.7.13.3" evidence="3"/>
<evidence type="ECO:0000313" key="14">
    <source>
        <dbReference type="EMBL" id="RAK51256.1"/>
    </source>
</evidence>
<dbReference type="Proteomes" id="UP000249725">
    <property type="component" value="Unassembled WGS sequence"/>
</dbReference>
<feature type="transmembrane region" description="Helical" evidence="12">
    <location>
        <begin position="57"/>
        <end position="76"/>
    </location>
</feature>
<evidence type="ECO:0000259" key="13">
    <source>
        <dbReference type="PROSITE" id="PS50839"/>
    </source>
</evidence>
<dbReference type="InterPro" id="IPR042240">
    <property type="entry name" value="CHASE_sf"/>
</dbReference>
<dbReference type="Pfam" id="PF07536">
    <property type="entry name" value="HWE_HK"/>
    <property type="match status" value="1"/>
</dbReference>
<dbReference type="Pfam" id="PF03924">
    <property type="entry name" value="CHASE"/>
    <property type="match status" value="1"/>
</dbReference>
<evidence type="ECO:0000256" key="3">
    <source>
        <dbReference type="ARBA" id="ARBA00012438"/>
    </source>
</evidence>
<dbReference type="InterPro" id="IPR011102">
    <property type="entry name" value="Sig_transdc_His_kinase_HWE"/>
</dbReference>
<evidence type="ECO:0000256" key="8">
    <source>
        <dbReference type="ARBA" id="ARBA00022777"/>
    </source>
</evidence>
<dbReference type="Gene3D" id="3.30.565.10">
    <property type="entry name" value="Histidine kinase-like ATPase, C-terminal domain"/>
    <property type="match status" value="1"/>
</dbReference>
<evidence type="ECO:0000313" key="15">
    <source>
        <dbReference type="Proteomes" id="UP000249725"/>
    </source>
</evidence>
<comment type="caution">
    <text evidence="14">The sequence shown here is derived from an EMBL/GenBank/DDBJ whole genome shotgun (WGS) entry which is preliminary data.</text>
</comment>
<keyword evidence="15" id="KW-1185">Reference proteome</keyword>
<dbReference type="SMART" id="SM00911">
    <property type="entry name" value="HWE_HK"/>
    <property type="match status" value="1"/>
</dbReference>
<keyword evidence="5" id="KW-0808">Transferase</keyword>
<dbReference type="GO" id="GO:0007165">
    <property type="term" value="P:signal transduction"/>
    <property type="evidence" value="ECO:0007669"/>
    <property type="project" value="UniProtKB-ARBA"/>
</dbReference>
<evidence type="ECO:0000256" key="9">
    <source>
        <dbReference type="ARBA" id="ARBA00022840"/>
    </source>
</evidence>
<dbReference type="InterPro" id="IPR006189">
    <property type="entry name" value="CHASE_dom"/>
</dbReference>
<dbReference type="GO" id="GO:0016020">
    <property type="term" value="C:membrane"/>
    <property type="evidence" value="ECO:0007669"/>
    <property type="project" value="UniProtKB-SubCell"/>
</dbReference>
<proteinExistence type="predicted"/>
<evidence type="ECO:0000256" key="6">
    <source>
        <dbReference type="ARBA" id="ARBA00022692"/>
    </source>
</evidence>
<keyword evidence="4" id="KW-0597">Phosphoprotein</keyword>
<evidence type="ECO:0000256" key="12">
    <source>
        <dbReference type="SAM" id="Phobius"/>
    </source>
</evidence>
<accession>A0A328AAN4</accession>
<keyword evidence="11 12" id="KW-0472">Membrane</keyword>
<reference evidence="15" key="1">
    <citation type="submission" date="2018-05" db="EMBL/GenBank/DDBJ databases">
        <authorList>
            <person name="Li X."/>
        </authorList>
    </citation>
    <scope>NUCLEOTIDE SEQUENCE [LARGE SCALE GENOMIC DNA]</scope>
    <source>
        <strain evidence="15">YIM 73061</strain>
    </source>
</reference>
<dbReference type="SMART" id="SM01079">
    <property type="entry name" value="CHASE"/>
    <property type="match status" value="1"/>
</dbReference>
<feature type="transmembrane region" description="Helical" evidence="12">
    <location>
        <begin position="358"/>
        <end position="379"/>
    </location>
</feature>
<gene>
    <name evidence="14" type="ORF">DJ018_15010</name>
</gene>
<evidence type="ECO:0000256" key="7">
    <source>
        <dbReference type="ARBA" id="ARBA00022741"/>
    </source>
</evidence>
<dbReference type="EMBL" id="QFYR01000004">
    <property type="protein sequence ID" value="RAK51256.1"/>
    <property type="molecule type" value="Genomic_DNA"/>
</dbReference>
<comment type="catalytic activity">
    <reaction evidence="1">
        <text>ATP + protein L-histidine = ADP + protein N-phospho-L-histidine.</text>
        <dbReference type="EC" id="2.7.13.3"/>
    </reaction>
</comment>
<dbReference type="AlphaFoldDB" id="A0A328AAN4"/>
<evidence type="ECO:0000256" key="1">
    <source>
        <dbReference type="ARBA" id="ARBA00000085"/>
    </source>
</evidence>
<evidence type="ECO:0000256" key="11">
    <source>
        <dbReference type="ARBA" id="ARBA00023136"/>
    </source>
</evidence>
<dbReference type="PANTHER" id="PTHR41523">
    <property type="entry name" value="TWO-COMPONENT SYSTEM SENSOR PROTEIN"/>
    <property type="match status" value="1"/>
</dbReference>
<keyword evidence="6 12" id="KW-0812">Transmembrane</keyword>
<keyword evidence="9" id="KW-0067">ATP-binding</keyword>
<dbReference type="PANTHER" id="PTHR41523:SF7">
    <property type="entry name" value="HISTIDINE KINASE"/>
    <property type="match status" value="1"/>
</dbReference>
<keyword evidence="10 12" id="KW-1133">Transmembrane helix</keyword>
<evidence type="ECO:0000256" key="2">
    <source>
        <dbReference type="ARBA" id="ARBA00004370"/>
    </source>
</evidence>
<protein>
    <recommendedName>
        <fullName evidence="3">histidine kinase</fullName>
        <ecNumber evidence="3">2.7.13.3</ecNumber>
    </recommendedName>
</protein>
<name>A0A328AAN4_9CAUL</name>
<keyword evidence="7" id="KW-0547">Nucleotide-binding</keyword>
<dbReference type="OrthoDB" id="9760752at2"/>
<dbReference type="InterPro" id="IPR036890">
    <property type="entry name" value="HATPase_C_sf"/>
</dbReference>
<evidence type="ECO:0000256" key="10">
    <source>
        <dbReference type="ARBA" id="ARBA00022989"/>
    </source>
</evidence>
<dbReference type="Gene3D" id="3.30.450.350">
    <property type="entry name" value="CHASE domain"/>
    <property type="match status" value="1"/>
</dbReference>
<dbReference type="PROSITE" id="PS50839">
    <property type="entry name" value="CHASE"/>
    <property type="match status" value="1"/>
</dbReference>
<dbReference type="GO" id="GO:0005524">
    <property type="term" value="F:ATP binding"/>
    <property type="evidence" value="ECO:0007669"/>
    <property type="project" value="UniProtKB-KW"/>
</dbReference>
<feature type="domain" description="CHASE" evidence="13">
    <location>
        <begin position="122"/>
        <end position="287"/>
    </location>
</feature>
<evidence type="ECO:0000256" key="4">
    <source>
        <dbReference type="ARBA" id="ARBA00022553"/>
    </source>
</evidence>
<evidence type="ECO:0000256" key="5">
    <source>
        <dbReference type="ARBA" id="ARBA00022679"/>
    </source>
</evidence>
<keyword evidence="8" id="KW-0418">Kinase</keyword>
<organism evidence="14 15">
    <name type="scientific">Phenylobacterium deserti</name>
    <dbReference type="NCBI Taxonomy" id="1914756"/>
    <lineage>
        <taxon>Bacteria</taxon>
        <taxon>Pseudomonadati</taxon>
        <taxon>Pseudomonadota</taxon>
        <taxon>Alphaproteobacteria</taxon>
        <taxon>Caulobacterales</taxon>
        <taxon>Caulobacteraceae</taxon>
        <taxon>Phenylobacterium</taxon>
    </lineage>
</organism>
<sequence>MGRRLAEGPRARHRSWCPVLDSQQTFRQVSRPRGGEAAFVTRARERQGLVGRLRSPMVLPLLVLLMGLLASALVGVQLDRVLRNQQQERFDNAVDQAHADILGRMDAYLAVLRSGAALVIAEEGRIDRPTFDRFAQGLNLPVRYPGIQGLGYSAVLPAVEGPRTEALLRQLGVPGVRVTPAGARPDVHAIVFLQPLDRRNAAALGFDMFSHLVRRDAMQRARDTGRAAMSGKVELVQEIYGPKQAGFLIYRPVYGGRPTPADLESRRQALTGFIYAAFRADDLLNGIFGGQTRPRLHIAVFDDAPGPANLLHKSFQGDPAALAKQASAFTQRTLEVAGRRWTVAYYARPHGDLNSGRGIVWLFVVGGLLATLLLTGASWRQVQAHRAAEAEIAARKAGEAQRELLLGELNHRVKNTLATVQSIASQTLREGKSLAETRGDFEARLLALSHTHNLLTHTHWQGADLRQIVELELAPFRGQGAGRLHVEGEAVLLEPATAVAVAMALHELATNAAKYGALSVPQGCVQVRWRTREEQSRQRLHLEWVESEGAPVAKPSRRGFGTRLITQGLKRQLAGDVDLAFEAEGVRCRIDIPLVDAPDASTGWS</sequence>
<comment type="subcellular location">
    <subcellularLocation>
        <location evidence="2">Membrane</location>
    </subcellularLocation>
</comment>